<dbReference type="InterPro" id="IPR014721">
    <property type="entry name" value="Ribsml_uS5_D2-typ_fold_subgr"/>
</dbReference>
<protein>
    <submittedName>
        <fullName evidence="3">YifB family Mg chelatase-like AAA ATPase</fullName>
    </submittedName>
</protein>
<evidence type="ECO:0000313" key="3">
    <source>
        <dbReference type="EMBL" id="QOY37169.1"/>
    </source>
</evidence>
<name>A0A1S2LSJ2_9BACI</name>
<sequence length="538" mass="60004">MSAKVNSIGLKGLEGYLIQVQVQVMEGVESVLIVGLPDASVKESRERVSAALHCMGHSLVDKKIVVNLSPAEQRKNGPLFDLAIAIGLLKAGDFISERIPVDAAFIGTLSLDGSILPVQGMLPAILAAKRLGMKKLFLPFDPELPNVMITEVELIYVTTVDEVLQHLAGRPVLSFTQHQNVPEVKEVTYERDFRQIIGHQFAKRALEIAAAGGHHVMMDGPPGCGKSLLAETFQTILPLLSQEAQLEKVSLYQLADAPFDSLMIPPFRHPHHSASAVSIIGGGSNPKPGEVSLAHRGVLFLDELAEFSKKTLDMLRQPLENGKVTINRAHSTVSYPSKFIFIAAMNPCPCGYRGSTNHYCTCSEKQVLAYQNSGGDWHLSNQPEPPCAERLDHQKTNDLKTIIKNEEKNRSVESELAAEPLDHTYTSDQVPKPFRSLVKVFFNNCDTIEDYWKMAKLAAYKYVYEKEHSFVLDVAIQAFKQMVRKLKKVQLKKPIAYFYTIALNKFADQFYHELDEVAEKNVSDYRTGEKEIPNFFLR</sequence>
<dbReference type="Pfam" id="PF01078">
    <property type="entry name" value="Mg_chelatase"/>
    <property type="match status" value="1"/>
</dbReference>
<feature type="domain" description="Magnesium chelatase ChlI-like catalytic" evidence="1">
    <location>
        <begin position="192"/>
        <end position="372"/>
    </location>
</feature>
<dbReference type="AlphaFoldDB" id="A0A1S2LSJ2"/>
<proteinExistence type="predicted"/>
<keyword evidence="4" id="KW-1185">Reference proteome</keyword>
<dbReference type="InterPro" id="IPR027417">
    <property type="entry name" value="P-loop_NTPase"/>
</dbReference>
<dbReference type="RefSeq" id="WP_071317245.1">
    <property type="nucleotide sequence ID" value="NZ_CP063356.2"/>
</dbReference>
<dbReference type="KEGG" id="aia:AWH56_005890"/>
<dbReference type="EMBL" id="CP063356">
    <property type="protein sequence ID" value="QOY37169.1"/>
    <property type="molecule type" value="Genomic_DNA"/>
</dbReference>
<dbReference type="PANTHER" id="PTHR32039:SF7">
    <property type="entry name" value="COMPETENCE PROTEIN COMM"/>
    <property type="match status" value="1"/>
</dbReference>
<reference evidence="2 4" key="1">
    <citation type="submission" date="2016-10" db="EMBL/GenBank/DDBJ databases">
        <title>Draft genome sequences of four alkaliphilic bacteria belonging to the Anaerobacillus genus.</title>
        <authorList>
            <person name="Bassil N.M."/>
            <person name="Lloyd J.R."/>
        </authorList>
    </citation>
    <scope>NUCLEOTIDE SEQUENCE [LARGE SCALE GENOMIC DNA]</scope>
    <source>
        <strain evidence="2 4">NB2006</strain>
    </source>
</reference>
<accession>A0A1S2LSJ2</accession>
<reference evidence="3 4" key="2">
    <citation type="journal article" date="2017" name="Genome Announc.">
        <title>Draft Genome Sequences of Four Alkaliphilic Bacteria Belonging to the Anaerobacillus Genus.</title>
        <authorList>
            <person name="Bassil N.M."/>
            <person name="Lloyd J.R."/>
        </authorList>
    </citation>
    <scope>NUCLEOTIDE SEQUENCE [LARGE SCALE GENOMIC DNA]</scope>
    <source>
        <strain evidence="3 4">NB2006</strain>
    </source>
</reference>
<evidence type="ECO:0000259" key="1">
    <source>
        <dbReference type="Pfam" id="PF01078"/>
    </source>
</evidence>
<evidence type="ECO:0000313" key="2">
    <source>
        <dbReference type="EMBL" id="OIJ15346.1"/>
    </source>
</evidence>
<dbReference type="SUPFAM" id="SSF54211">
    <property type="entry name" value="Ribosomal protein S5 domain 2-like"/>
    <property type="match status" value="1"/>
</dbReference>
<dbReference type="PANTHER" id="PTHR32039">
    <property type="entry name" value="MAGNESIUM-CHELATASE SUBUNIT CHLI"/>
    <property type="match status" value="1"/>
</dbReference>
<evidence type="ECO:0000313" key="4">
    <source>
        <dbReference type="Proteomes" id="UP000180175"/>
    </source>
</evidence>
<dbReference type="NCBIfam" id="TIGR00368">
    <property type="entry name" value="YifB family Mg chelatase-like AAA ATPase"/>
    <property type="match status" value="1"/>
</dbReference>
<dbReference type="Gene3D" id="3.30.230.10">
    <property type="match status" value="1"/>
</dbReference>
<organism evidence="2 4">
    <name type="scientific">Anaerobacillus isosaccharinicus</name>
    <dbReference type="NCBI Taxonomy" id="1532552"/>
    <lineage>
        <taxon>Bacteria</taxon>
        <taxon>Bacillati</taxon>
        <taxon>Bacillota</taxon>
        <taxon>Bacilli</taxon>
        <taxon>Bacillales</taxon>
        <taxon>Bacillaceae</taxon>
        <taxon>Anaerobacillus</taxon>
    </lineage>
</organism>
<reference evidence="3" key="4">
    <citation type="submission" date="2020-10" db="EMBL/GenBank/DDBJ databases">
        <authorList>
            <person name="Bassil N.M."/>
            <person name="Lloyd J.R."/>
        </authorList>
    </citation>
    <scope>NUCLEOTIDE SEQUENCE</scope>
    <source>
        <strain evidence="3">NB2006</strain>
    </source>
</reference>
<dbReference type="InterPro" id="IPR000523">
    <property type="entry name" value="Mg_chelatse_chII-like_cat_dom"/>
</dbReference>
<dbReference type="InterPro" id="IPR045006">
    <property type="entry name" value="CHLI-like"/>
</dbReference>
<dbReference type="OrthoDB" id="9813147at2"/>
<dbReference type="GO" id="GO:0005524">
    <property type="term" value="F:ATP binding"/>
    <property type="evidence" value="ECO:0007669"/>
    <property type="project" value="InterPro"/>
</dbReference>
<dbReference type="EMBL" id="LQXD01000107">
    <property type="protein sequence ID" value="OIJ15346.1"/>
    <property type="molecule type" value="Genomic_DNA"/>
</dbReference>
<dbReference type="InterPro" id="IPR004482">
    <property type="entry name" value="Mg_chelat-rel"/>
</dbReference>
<dbReference type="InterPro" id="IPR020568">
    <property type="entry name" value="Ribosomal_Su5_D2-typ_SF"/>
</dbReference>
<dbReference type="SUPFAM" id="SSF52540">
    <property type="entry name" value="P-loop containing nucleoside triphosphate hydrolases"/>
    <property type="match status" value="1"/>
</dbReference>
<gene>
    <name evidence="3" type="ORF">AWH56_005890</name>
    <name evidence="2" type="ORF">AWH56_11580</name>
</gene>
<dbReference type="Gene3D" id="3.40.50.300">
    <property type="entry name" value="P-loop containing nucleotide triphosphate hydrolases"/>
    <property type="match status" value="1"/>
</dbReference>
<dbReference type="Pfam" id="PF13541">
    <property type="entry name" value="ChlI"/>
    <property type="match status" value="1"/>
</dbReference>
<reference evidence="3 4" key="3">
    <citation type="journal article" date="2019" name="Int. J. Syst. Evol. Microbiol.">
        <title>Anaerobacillus isosaccharinicus sp. nov., an alkaliphilic bacterium which degrades isosaccharinic acid.</title>
        <authorList>
            <person name="Bassil N.M."/>
            <person name="Lloyd J.R."/>
        </authorList>
    </citation>
    <scope>NUCLEOTIDE SEQUENCE [LARGE SCALE GENOMIC DNA]</scope>
    <source>
        <strain evidence="3 4">NB2006</strain>
    </source>
</reference>
<dbReference type="Proteomes" id="UP000180175">
    <property type="component" value="Chromosome"/>
</dbReference>